<dbReference type="AlphaFoldDB" id="A0AAW2INY0"/>
<organism evidence="1">
    <name type="scientific">Sesamum radiatum</name>
    <name type="common">Black benniseed</name>
    <dbReference type="NCBI Taxonomy" id="300843"/>
    <lineage>
        <taxon>Eukaryota</taxon>
        <taxon>Viridiplantae</taxon>
        <taxon>Streptophyta</taxon>
        <taxon>Embryophyta</taxon>
        <taxon>Tracheophyta</taxon>
        <taxon>Spermatophyta</taxon>
        <taxon>Magnoliopsida</taxon>
        <taxon>eudicotyledons</taxon>
        <taxon>Gunneridae</taxon>
        <taxon>Pentapetalae</taxon>
        <taxon>asterids</taxon>
        <taxon>lamiids</taxon>
        <taxon>Lamiales</taxon>
        <taxon>Pedaliaceae</taxon>
        <taxon>Sesamum</taxon>
    </lineage>
</organism>
<gene>
    <name evidence="1" type="ORF">Sradi_7216000</name>
</gene>
<reference evidence="1" key="1">
    <citation type="submission" date="2020-06" db="EMBL/GenBank/DDBJ databases">
        <authorList>
            <person name="Li T."/>
            <person name="Hu X."/>
            <person name="Zhang T."/>
            <person name="Song X."/>
            <person name="Zhang H."/>
            <person name="Dai N."/>
            <person name="Sheng W."/>
            <person name="Hou X."/>
            <person name="Wei L."/>
        </authorList>
    </citation>
    <scope>NUCLEOTIDE SEQUENCE</scope>
    <source>
        <strain evidence="1">G02</strain>
        <tissue evidence="1">Leaf</tissue>
    </source>
</reference>
<sequence>MFLYLARLLSETDIPQGRGCFRPDYPFLTILTLPGPGPLPEDGLWYLWCLAALYYFPIEVNLGQMIAHLQDIKNGKSLVWVFLSWFDDVKDWLRQFQQLHQEGKSYHIIILHRPYYAGTGEVKPLPFYHQWRSLQKPLNGQKDEEQELARHLCFVNKIPFPAQRPRLVYAYVTSHFAIWGSRCLHPGCQLLTVVRYSRRLKRVFGVGTKLKNAYVTFFGKEVSRQAMLRSHGNRCVAPSTKVAWGSGYSRSKQEPYESTPLATHCAGAVIHLG</sequence>
<dbReference type="EMBL" id="JACGWJ010001229">
    <property type="protein sequence ID" value="KAL0283800.1"/>
    <property type="molecule type" value="Genomic_DNA"/>
</dbReference>
<evidence type="ECO:0000313" key="1">
    <source>
        <dbReference type="EMBL" id="KAL0283800.1"/>
    </source>
</evidence>
<reference evidence="1" key="2">
    <citation type="journal article" date="2024" name="Plant">
        <title>Genomic evolution and insights into agronomic trait innovations of Sesamum species.</title>
        <authorList>
            <person name="Miao H."/>
            <person name="Wang L."/>
            <person name="Qu L."/>
            <person name="Liu H."/>
            <person name="Sun Y."/>
            <person name="Le M."/>
            <person name="Wang Q."/>
            <person name="Wei S."/>
            <person name="Zheng Y."/>
            <person name="Lin W."/>
            <person name="Duan Y."/>
            <person name="Cao H."/>
            <person name="Xiong S."/>
            <person name="Wang X."/>
            <person name="Wei L."/>
            <person name="Li C."/>
            <person name="Ma Q."/>
            <person name="Ju M."/>
            <person name="Zhao R."/>
            <person name="Li G."/>
            <person name="Mu C."/>
            <person name="Tian Q."/>
            <person name="Mei H."/>
            <person name="Zhang T."/>
            <person name="Gao T."/>
            <person name="Zhang H."/>
        </authorList>
    </citation>
    <scope>NUCLEOTIDE SEQUENCE</scope>
    <source>
        <strain evidence="1">G02</strain>
    </source>
</reference>
<name>A0AAW2INY0_SESRA</name>
<accession>A0AAW2INY0</accession>
<protein>
    <submittedName>
        <fullName evidence="1">Uncharacterized protein</fullName>
    </submittedName>
</protein>
<proteinExistence type="predicted"/>
<comment type="caution">
    <text evidence="1">The sequence shown here is derived from an EMBL/GenBank/DDBJ whole genome shotgun (WGS) entry which is preliminary data.</text>
</comment>